<dbReference type="InterPro" id="IPR000477">
    <property type="entry name" value="RT_dom"/>
</dbReference>
<comment type="similarity">
    <text evidence="1">Belongs to the beta type-B retroviral polymerase family. HERV class-II K(HML-2) pol subfamily.</text>
</comment>
<reference evidence="4" key="1">
    <citation type="journal article" date="2022" name="bioRxiv">
        <title>Sequencing and chromosome-scale assembly of the giantPleurodeles waltlgenome.</title>
        <authorList>
            <person name="Brown T."/>
            <person name="Elewa A."/>
            <person name="Iarovenko S."/>
            <person name="Subramanian E."/>
            <person name="Araus A.J."/>
            <person name="Petzold A."/>
            <person name="Susuki M."/>
            <person name="Suzuki K.-i.T."/>
            <person name="Hayashi T."/>
            <person name="Toyoda A."/>
            <person name="Oliveira C."/>
            <person name="Osipova E."/>
            <person name="Leigh N.D."/>
            <person name="Simon A."/>
            <person name="Yun M.H."/>
        </authorList>
    </citation>
    <scope>NUCLEOTIDE SEQUENCE</scope>
    <source>
        <strain evidence="4">20211129_DDA</strain>
        <tissue evidence="4">Liver</tissue>
    </source>
</reference>
<evidence type="ECO:0000256" key="2">
    <source>
        <dbReference type="ARBA" id="ARBA00012180"/>
    </source>
</evidence>
<dbReference type="EMBL" id="JANPWB010000001">
    <property type="protein sequence ID" value="KAJ1216825.1"/>
    <property type="molecule type" value="Genomic_DNA"/>
</dbReference>
<dbReference type="Gene3D" id="3.10.10.10">
    <property type="entry name" value="HIV Type 1 Reverse Transcriptase, subunit A, domain 1"/>
    <property type="match status" value="1"/>
</dbReference>
<gene>
    <name evidence="4" type="ORF">NDU88_004424</name>
</gene>
<accession>A0AAV7WXQ3</accession>
<feature type="domain" description="Reverse transcriptase" evidence="3">
    <location>
        <begin position="17"/>
        <end position="91"/>
    </location>
</feature>
<protein>
    <recommendedName>
        <fullName evidence="2">ribonuclease H</fullName>
        <ecNumber evidence="2">3.1.26.4</ecNumber>
    </recommendedName>
</protein>
<organism evidence="4 5">
    <name type="scientific">Pleurodeles waltl</name>
    <name type="common">Iberian ribbed newt</name>
    <dbReference type="NCBI Taxonomy" id="8319"/>
    <lineage>
        <taxon>Eukaryota</taxon>
        <taxon>Metazoa</taxon>
        <taxon>Chordata</taxon>
        <taxon>Craniata</taxon>
        <taxon>Vertebrata</taxon>
        <taxon>Euteleostomi</taxon>
        <taxon>Amphibia</taxon>
        <taxon>Batrachia</taxon>
        <taxon>Caudata</taxon>
        <taxon>Salamandroidea</taxon>
        <taxon>Salamandridae</taxon>
        <taxon>Pleurodelinae</taxon>
        <taxon>Pleurodeles</taxon>
    </lineage>
</organism>
<evidence type="ECO:0000313" key="4">
    <source>
        <dbReference type="EMBL" id="KAJ1216825.1"/>
    </source>
</evidence>
<dbReference type="PANTHER" id="PTHR37984:SF11">
    <property type="entry name" value="INTEGRASE CATALYTIC DOMAIN-CONTAINING PROTEIN"/>
    <property type="match status" value="1"/>
</dbReference>
<dbReference type="Proteomes" id="UP001066276">
    <property type="component" value="Chromosome 1_1"/>
</dbReference>
<dbReference type="InterPro" id="IPR050951">
    <property type="entry name" value="Retrovirus_Pol_polyprotein"/>
</dbReference>
<dbReference type="InterPro" id="IPR043128">
    <property type="entry name" value="Rev_trsase/Diguanyl_cyclase"/>
</dbReference>
<evidence type="ECO:0000259" key="3">
    <source>
        <dbReference type="Pfam" id="PF00078"/>
    </source>
</evidence>
<keyword evidence="5" id="KW-1185">Reference proteome</keyword>
<dbReference type="PANTHER" id="PTHR37984">
    <property type="entry name" value="PROTEIN CBG26694"/>
    <property type="match status" value="1"/>
</dbReference>
<evidence type="ECO:0000313" key="5">
    <source>
        <dbReference type="Proteomes" id="UP001066276"/>
    </source>
</evidence>
<dbReference type="EC" id="3.1.26.4" evidence="2"/>
<sequence>MRLPNVAIQREHHLTPTVDEIVAEVSGSRWFSKMDLHAGYHQLMLTPESRAITTLSTHVGLRRYKRLSFGIAGAAEVFQDTIQGVLASLEGVINVSDDI</sequence>
<dbReference type="SUPFAM" id="SSF56672">
    <property type="entry name" value="DNA/RNA polymerases"/>
    <property type="match status" value="1"/>
</dbReference>
<evidence type="ECO:0000256" key="1">
    <source>
        <dbReference type="ARBA" id="ARBA00010879"/>
    </source>
</evidence>
<proteinExistence type="inferred from homology"/>
<comment type="caution">
    <text evidence="4">The sequence shown here is derived from an EMBL/GenBank/DDBJ whole genome shotgun (WGS) entry which is preliminary data.</text>
</comment>
<name>A0AAV7WXQ3_PLEWA</name>
<dbReference type="InterPro" id="IPR043502">
    <property type="entry name" value="DNA/RNA_pol_sf"/>
</dbReference>
<dbReference type="AlphaFoldDB" id="A0AAV7WXQ3"/>
<dbReference type="Gene3D" id="3.30.70.270">
    <property type="match status" value="1"/>
</dbReference>
<dbReference type="Pfam" id="PF00078">
    <property type="entry name" value="RVT_1"/>
    <property type="match status" value="1"/>
</dbReference>